<comment type="caution">
    <text evidence="1">The sequence shown here is derived from an EMBL/GenBank/DDBJ whole genome shotgun (WGS) entry which is preliminary data.</text>
</comment>
<reference evidence="1" key="1">
    <citation type="submission" date="2018-11" db="EMBL/GenBank/DDBJ databases">
        <authorList>
            <consortium name="Pathogen Informatics"/>
        </authorList>
    </citation>
    <scope>NUCLEOTIDE SEQUENCE</scope>
</reference>
<accession>A0A3S5AU65</accession>
<protein>
    <submittedName>
        <fullName evidence="1">Uncharacterized protein</fullName>
    </submittedName>
</protein>
<dbReference type="EMBL" id="CAAALY010095610">
    <property type="protein sequence ID" value="VEL28516.1"/>
    <property type="molecule type" value="Genomic_DNA"/>
</dbReference>
<name>A0A3S5AU65_9PLAT</name>
<gene>
    <name evidence="1" type="ORF">PXEA_LOCUS21956</name>
</gene>
<sequence>MQSSDGVAVGSPCTDQEADIAVEEFPVLHLALTTRGAILDLFKRLELEHGQIFVCTSSLKMSQI</sequence>
<evidence type="ECO:0000313" key="2">
    <source>
        <dbReference type="Proteomes" id="UP000784294"/>
    </source>
</evidence>
<evidence type="ECO:0000313" key="1">
    <source>
        <dbReference type="EMBL" id="VEL28516.1"/>
    </source>
</evidence>
<keyword evidence="2" id="KW-1185">Reference proteome</keyword>
<dbReference type="AlphaFoldDB" id="A0A3S5AU65"/>
<proteinExistence type="predicted"/>
<dbReference type="Proteomes" id="UP000784294">
    <property type="component" value="Unassembled WGS sequence"/>
</dbReference>
<organism evidence="1 2">
    <name type="scientific">Protopolystoma xenopodis</name>
    <dbReference type="NCBI Taxonomy" id="117903"/>
    <lineage>
        <taxon>Eukaryota</taxon>
        <taxon>Metazoa</taxon>
        <taxon>Spiralia</taxon>
        <taxon>Lophotrochozoa</taxon>
        <taxon>Platyhelminthes</taxon>
        <taxon>Monogenea</taxon>
        <taxon>Polyopisthocotylea</taxon>
        <taxon>Polystomatidea</taxon>
        <taxon>Polystomatidae</taxon>
        <taxon>Protopolystoma</taxon>
    </lineage>
</organism>